<dbReference type="PANTHER" id="PTHR30476:SF0">
    <property type="entry name" value="UPF0234 PROTEIN YAJQ"/>
    <property type="match status" value="1"/>
</dbReference>
<comment type="similarity">
    <text evidence="2 3">Belongs to the YajQ family.</text>
</comment>
<dbReference type="STRING" id="1855912.LuPra_03133"/>
<keyword evidence="1 3" id="KW-0547">Nucleotide-binding</keyword>
<dbReference type="KEGG" id="abac:LuPra_03133"/>
<dbReference type="InterPro" id="IPR035571">
    <property type="entry name" value="UPF0234-like_C"/>
</dbReference>
<comment type="function">
    <text evidence="3">Nucleotide-binding protein.</text>
</comment>
<dbReference type="InterPro" id="IPR007551">
    <property type="entry name" value="YajQ/Smlt4090-like"/>
</dbReference>
<dbReference type="EMBL" id="CP015136">
    <property type="protein sequence ID" value="AMY09906.1"/>
    <property type="molecule type" value="Genomic_DNA"/>
</dbReference>
<organism evidence="4 5">
    <name type="scientific">Luteitalea pratensis</name>
    <dbReference type="NCBI Taxonomy" id="1855912"/>
    <lineage>
        <taxon>Bacteria</taxon>
        <taxon>Pseudomonadati</taxon>
        <taxon>Acidobacteriota</taxon>
        <taxon>Vicinamibacteria</taxon>
        <taxon>Vicinamibacterales</taxon>
        <taxon>Vicinamibacteraceae</taxon>
        <taxon>Luteitalea</taxon>
    </lineage>
</organism>
<dbReference type="HAMAP" id="MF_00632">
    <property type="entry name" value="UPF0234"/>
    <property type="match status" value="1"/>
</dbReference>
<dbReference type="Pfam" id="PF04461">
    <property type="entry name" value="YajQ"/>
    <property type="match status" value="1"/>
</dbReference>
<evidence type="ECO:0000313" key="4">
    <source>
        <dbReference type="EMBL" id="AMY09906.1"/>
    </source>
</evidence>
<dbReference type="Gene3D" id="3.30.70.860">
    <property type="match status" value="1"/>
</dbReference>
<dbReference type="InterPro" id="IPR035570">
    <property type="entry name" value="UPF0234_N"/>
</dbReference>
<dbReference type="OrthoDB" id="9801447at2"/>
<evidence type="ECO:0000256" key="1">
    <source>
        <dbReference type="ARBA" id="ARBA00022741"/>
    </source>
</evidence>
<reference evidence="4 5" key="1">
    <citation type="journal article" date="2016" name="Genome Announc.">
        <title>First Complete Genome Sequence of a Subdivision 6 Acidobacterium Strain.</title>
        <authorList>
            <person name="Huang S."/>
            <person name="Vieira S."/>
            <person name="Bunk B."/>
            <person name="Riedel T."/>
            <person name="Sproer C."/>
            <person name="Overmann J."/>
        </authorList>
    </citation>
    <scope>NUCLEOTIDE SEQUENCE [LARGE SCALE GENOMIC DNA]</scope>
    <source>
        <strain evidence="5">DSM 100886 HEG_-6_39</strain>
    </source>
</reference>
<reference evidence="5" key="2">
    <citation type="submission" date="2016-04" db="EMBL/GenBank/DDBJ databases">
        <title>First Complete Genome Sequence of a Subdivision 6 Acidobacterium.</title>
        <authorList>
            <person name="Huang S."/>
            <person name="Vieira S."/>
            <person name="Bunk B."/>
            <person name="Riedel T."/>
            <person name="Sproeer C."/>
            <person name="Overmann J."/>
        </authorList>
    </citation>
    <scope>NUCLEOTIDE SEQUENCE [LARGE SCALE GENOMIC DNA]</scope>
    <source>
        <strain evidence="5">DSM 100886 HEG_-6_39</strain>
    </source>
</reference>
<dbReference type="GO" id="GO:0000166">
    <property type="term" value="F:nucleotide binding"/>
    <property type="evidence" value="ECO:0007669"/>
    <property type="project" value="UniProtKB-UniRule"/>
</dbReference>
<dbReference type="NCBIfam" id="NF003819">
    <property type="entry name" value="PRK05412.1"/>
    <property type="match status" value="1"/>
</dbReference>
<sequence>MAAAASFDITSTVDLQEVDNAVNQAQKEIGQRFDFKGAHIEIDFDKAKSTITLLADDDYKLSAVWEVLQGKMFKRGVPIKNMKLGDKEMAAGSAVRRVVSLQQGIPTEAAKAIVKFLKDEGLKKVQATIQAEQVRVTSNSKDELQEAMKRLRGHDFGIELMFGNYRS</sequence>
<evidence type="ECO:0000256" key="3">
    <source>
        <dbReference type="HAMAP-Rule" id="MF_00632"/>
    </source>
</evidence>
<dbReference type="RefSeq" id="WP_110171608.1">
    <property type="nucleotide sequence ID" value="NZ_CP015136.1"/>
</dbReference>
<dbReference type="PANTHER" id="PTHR30476">
    <property type="entry name" value="UPF0234 PROTEIN YAJQ"/>
    <property type="match status" value="1"/>
</dbReference>
<protein>
    <recommendedName>
        <fullName evidence="3">Nucleotide-binding protein LuPra_03133</fullName>
    </recommendedName>
</protein>
<gene>
    <name evidence="4" type="ORF">LuPra_03133</name>
</gene>
<accession>A0A143PNA1</accession>
<dbReference type="Gene3D" id="3.30.70.990">
    <property type="entry name" value="YajQ-like, domain 2"/>
    <property type="match status" value="1"/>
</dbReference>
<evidence type="ECO:0000313" key="5">
    <source>
        <dbReference type="Proteomes" id="UP000076079"/>
    </source>
</evidence>
<dbReference type="InterPro" id="IPR036183">
    <property type="entry name" value="YajQ-like_sf"/>
</dbReference>
<name>A0A143PNA1_LUTPR</name>
<keyword evidence="5" id="KW-1185">Reference proteome</keyword>
<dbReference type="Proteomes" id="UP000076079">
    <property type="component" value="Chromosome"/>
</dbReference>
<evidence type="ECO:0000256" key="2">
    <source>
        <dbReference type="ARBA" id="ARBA00093450"/>
    </source>
</evidence>
<dbReference type="SUPFAM" id="SSF89963">
    <property type="entry name" value="YajQ-like"/>
    <property type="match status" value="2"/>
</dbReference>
<dbReference type="AlphaFoldDB" id="A0A143PNA1"/>
<dbReference type="CDD" id="cd11740">
    <property type="entry name" value="YajQ_like"/>
    <property type="match status" value="1"/>
</dbReference>
<dbReference type="GO" id="GO:0005829">
    <property type="term" value="C:cytosol"/>
    <property type="evidence" value="ECO:0007669"/>
    <property type="project" value="TreeGrafter"/>
</dbReference>
<proteinExistence type="inferred from homology"/>